<dbReference type="PROSITE" id="PS50800">
    <property type="entry name" value="SAP"/>
    <property type="match status" value="1"/>
</dbReference>
<dbReference type="EMBL" id="CAJNDS010001746">
    <property type="protein sequence ID" value="CAE7275708.1"/>
    <property type="molecule type" value="Genomic_DNA"/>
</dbReference>
<protein>
    <recommendedName>
        <fullName evidence="2">SAP domain-containing protein</fullName>
    </recommendedName>
</protein>
<feature type="compositionally biased region" description="Pro residues" evidence="1">
    <location>
        <begin position="239"/>
        <end position="258"/>
    </location>
</feature>
<sequence>MEGLSLVGLQAACRACGLDAAGDAAELTARLAVHMACEETEEPSGEAEGTDPAKENCAQLVETPGPTEAEPQPSEVLDALADEADGGVHPLETLEPLEPEMTVKEPVTEPLDLVPSQISIPAAQPEPQAVSGHAVSGETSRSPVSPAAVCTQTLDEGFRAGLRLLHTEELRHLCTERGLIATGTKRELLNVLLAHFACAPQPTPTQDASSPSPHHHRHHGHHEHQAVPAVPAESTAAPPTKPTKPPTKAPSPLPPHPPAQARVDLEPPPAKAPRKAQALQAQPRREEPEPSKSGTKVSDMQGAQPALVEEVEQLRQLRPLKPVQRVTQTSLLRRQRGPGPTAAPNFSALWQTMCPSKQSEIPEKQGEGVGLAVRAAGMPHVGARRARSARPARSRAQAVGSCHASTVAGLPCRNAGHIKPAGARFVYCAMHSPRWARFETVGVDELKPRPRVANDSGKGAPDGRKPSLLAPKDAVKQSGQIGKASKVQAPAPTPEPVKAAPPSVRVSRKQGSSVRLMEAPKGMKQDLVEAA</sequence>
<dbReference type="AlphaFoldDB" id="A0A812MVG9"/>
<name>A0A812MVG9_9DINO</name>
<feature type="domain" description="SAP" evidence="2">
    <location>
        <begin position="162"/>
        <end position="196"/>
    </location>
</feature>
<dbReference type="SMART" id="SM00513">
    <property type="entry name" value="SAP"/>
    <property type="match status" value="2"/>
</dbReference>
<evidence type="ECO:0000256" key="1">
    <source>
        <dbReference type="SAM" id="MobiDB-lite"/>
    </source>
</evidence>
<proteinExistence type="predicted"/>
<dbReference type="Proteomes" id="UP000604046">
    <property type="component" value="Unassembled WGS sequence"/>
</dbReference>
<gene>
    <name evidence="3" type="ORF">SNAT2548_LOCUS14622</name>
</gene>
<feature type="region of interest" description="Disordered" evidence="1">
    <location>
        <begin position="448"/>
        <end position="531"/>
    </location>
</feature>
<feature type="region of interest" description="Disordered" evidence="1">
    <location>
        <begin position="202"/>
        <end position="304"/>
    </location>
</feature>
<feature type="compositionally biased region" description="Basic residues" evidence="1">
    <location>
        <begin position="213"/>
        <end position="222"/>
    </location>
</feature>
<feature type="region of interest" description="Disordered" evidence="1">
    <location>
        <begin position="125"/>
        <end position="146"/>
    </location>
</feature>
<keyword evidence="4" id="KW-1185">Reference proteome</keyword>
<organism evidence="3 4">
    <name type="scientific">Symbiodinium natans</name>
    <dbReference type="NCBI Taxonomy" id="878477"/>
    <lineage>
        <taxon>Eukaryota</taxon>
        <taxon>Sar</taxon>
        <taxon>Alveolata</taxon>
        <taxon>Dinophyceae</taxon>
        <taxon>Suessiales</taxon>
        <taxon>Symbiodiniaceae</taxon>
        <taxon>Symbiodinium</taxon>
    </lineage>
</organism>
<feature type="region of interest" description="Disordered" evidence="1">
    <location>
        <begin position="319"/>
        <end position="346"/>
    </location>
</feature>
<dbReference type="OrthoDB" id="436604at2759"/>
<comment type="caution">
    <text evidence="3">The sequence shown here is derived from an EMBL/GenBank/DDBJ whole genome shotgun (WGS) entry which is preliminary data.</text>
</comment>
<accession>A0A812MVG9</accession>
<evidence type="ECO:0000313" key="4">
    <source>
        <dbReference type="Proteomes" id="UP000604046"/>
    </source>
</evidence>
<evidence type="ECO:0000259" key="2">
    <source>
        <dbReference type="PROSITE" id="PS50800"/>
    </source>
</evidence>
<feature type="compositionally biased region" description="Basic and acidic residues" evidence="1">
    <location>
        <begin position="521"/>
        <end position="531"/>
    </location>
</feature>
<dbReference type="InterPro" id="IPR003034">
    <property type="entry name" value="SAP_dom"/>
</dbReference>
<reference evidence="3" key="1">
    <citation type="submission" date="2021-02" db="EMBL/GenBank/DDBJ databases">
        <authorList>
            <person name="Dougan E. K."/>
            <person name="Rhodes N."/>
            <person name="Thang M."/>
            <person name="Chan C."/>
        </authorList>
    </citation>
    <scope>NUCLEOTIDE SEQUENCE</scope>
</reference>
<evidence type="ECO:0000313" key="3">
    <source>
        <dbReference type="EMBL" id="CAE7275708.1"/>
    </source>
</evidence>